<dbReference type="SUPFAM" id="SSF52777">
    <property type="entry name" value="CoA-dependent acyltransferases"/>
    <property type="match status" value="2"/>
</dbReference>
<dbReference type="InterPro" id="IPR001242">
    <property type="entry name" value="Condensation_dom"/>
</dbReference>
<accession>A0A6L9MCE2</accession>
<dbReference type="InterPro" id="IPR057326">
    <property type="entry name" value="KR_dom"/>
</dbReference>
<dbReference type="Pfam" id="PF02801">
    <property type="entry name" value="Ketoacyl-synt_C"/>
    <property type="match status" value="3"/>
</dbReference>
<dbReference type="Gene3D" id="1.10.1200.10">
    <property type="entry name" value="ACP-like"/>
    <property type="match status" value="4"/>
</dbReference>
<dbReference type="InterPro" id="IPR020841">
    <property type="entry name" value="PKS_Beta-ketoAc_synthase_dom"/>
</dbReference>
<feature type="domain" description="Carrier" evidence="12">
    <location>
        <begin position="694"/>
        <end position="767"/>
    </location>
</feature>
<dbReference type="InterPro" id="IPR042099">
    <property type="entry name" value="ANL_N_sf"/>
</dbReference>
<dbReference type="InterPro" id="IPR020802">
    <property type="entry name" value="TesA-like"/>
</dbReference>
<dbReference type="InterPro" id="IPR029058">
    <property type="entry name" value="AB_hydrolase_fold"/>
</dbReference>
<evidence type="ECO:0000256" key="7">
    <source>
        <dbReference type="ARBA" id="ARBA00022679"/>
    </source>
</evidence>
<dbReference type="Pfam" id="PF00975">
    <property type="entry name" value="Thioesterase"/>
    <property type="match status" value="1"/>
</dbReference>
<dbReference type="Gene3D" id="3.40.50.720">
    <property type="entry name" value="NAD(P)-binding Rossmann-like Domain"/>
    <property type="match status" value="1"/>
</dbReference>
<dbReference type="InterPro" id="IPR049551">
    <property type="entry name" value="PKS_DH_C"/>
</dbReference>
<evidence type="ECO:0000256" key="2">
    <source>
        <dbReference type="ARBA" id="ARBA00004496"/>
    </source>
</evidence>
<dbReference type="Gene3D" id="3.30.70.3290">
    <property type="match status" value="1"/>
</dbReference>
<dbReference type="GO" id="GO:0004312">
    <property type="term" value="F:fatty acid synthase activity"/>
    <property type="evidence" value="ECO:0007669"/>
    <property type="project" value="TreeGrafter"/>
</dbReference>
<dbReference type="Proteomes" id="UP000476332">
    <property type="component" value="Unassembled WGS sequence"/>
</dbReference>
<dbReference type="PROSITE" id="PS00012">
    <property type="entry name" value="PHOSPHOPANTETHEINE"/>
    <property type="match status" value="3"/>
</dbReference>
<dbReference type="InterPro" id="IPR036291">
    <property type="entry name" value="NAD(P)-bd_dom_sf"/>
</dbReference>
<evidence type="ECO:0000256" key="6">
    <source>
        <dbReference type="ARBA" id="ARBA00022553"/>
    </source>
</evidence>
<dbReference type="PROSITE" id="PS50075">
    <property type="entry name" value="CARRIER"/>
    <property type="match status" value="4"/>
</dbReference>
<dbReference type="InterPro" id="IPR020807">
    <property type="entry name" value="PKS_DH"/>
</dbReference>
<dbReference type="SUPFAM" id="SSF47336">
    <property type="entry name" value="ACP-like"/>
    <property type="match status" value="4"/>
</dbReference>
<dbReference type="Pfam" id="PF22336">
    <property type="entry name" value="RhiE-like_linker"/>
    <property type="match status" value="1"/>
</dbReference>
<dbReference type="Pfam" id="PF00668">
    <property type="entry name" value="Condensation"/>
    <property type="match status" value="1"/>
</dbReference>
<evidence type="ECO:0000256" key="8">
    <source>
        <dbReference type="ARBA" id="ARBA00022737"/>
    </source>
</evidence>
<dbReference type="InterPro" id="IPR006162">
    <property type="entry name" value="Ppantetheine_attach_site"/>
</dbReference>
<dbReference type="Gene3D" id="3.40.47.10">
    <property type="match status" value="3"/>
</dbReference>
<evidence type="ECO:0000313" key="16">
    <source>
        <dbReference type="Proteomes" id="UP000476332"/>
    </source>
</evidence>
<evidence type="ECO:0000256" key="5">
    <source>
        <dbReference type="ARBA" id="ARBA00022490"/>
    </source>
</evidence>
<name>A0A6L9MCE2_9HYPH</name>
<feature type="domain" description="Ketosynthase family 3 (KS3)" evidence="13">
    <location>
        <begin position="802"/>
        <end position="1229"/>
    </location>
</feature>
<dbReference type="InterPro" id="IPR001031">
    <property type="entry name" value="Thioesterase"/>
</dbReference>
<dbReference type="SUPFAM" id="SSF53901">
    <property type="entry name" value="Thiolase-like"/>
    <property type="match status" value="3"/>
</dbReference>
<keyword evidence="8" id="KW-0677">Repeat</keyword>
<dbReference type="Gene3D" id="3.40.50.12780">
    <property type="entry name" value="N-terminal domain of ligase-like"/>
    <property type="match status" value="1"/>
</dbReference>
<dbReference type="EMBL" id="JAAAMJ010000001">
    <property type="protein sequence ID" value="NDV85371.1"/>
    <property type="molecule type" value="Genomic_DNA"/>
</dbReference>
<dbReference type="SMART" id="SM00824">
    <property type="entry name" value="PKS_TE"/>
    <property type="match status" value="1"/>
</dbReference>
<protein>
    <submittedName>
        <fullName evidence="15">Amino acid adenylation domain-containing protein</fullName>
    </submittedName>
</protein>
<feature type="domain" description="Carrier" evidence="12">
    <location>
        <begin position="2526"/>
        <end position="2603"/>
    </location>
</feature>
<feature type="active site" description="Proton donor; for dehydratase activity" evidence="10">
    <location>
        <position position="596"/>
    </location>
</feature>
<feature type="region of interest" description="Disordered" evidence="11">
    <location>
        <begin position="2504"/>
        <end position="2529"/>
    </location>
</feature>
<dbReference type="NCBIfam" id="TIGR01733">
    <property type="entry name" value="AA-adenyl-dom"/>
    <property type="match status" value="1"/>
</dbReference>
<evidence type="ECO:0000256" key="4">
    <source>
        <dbReference type="ARBA" id="ARBA00022450"/>
    </source>
</evidence>
<keyword evidence="7" id="KW-0808">Transferase</keyword>
<dbReference type="CDD" id="cd00833">
    <property type="entry name" value="PKS"/>
    <property type="match status" value="3"/>
</dbReference>
<evidence type="ECO:0000256" key="11">
    <source>
        <dbReference type="SAM" id="MobiDB-lite"/>
    </source>
</evidence>
<dbReference type="InterPro" id="IPR049552">
    <property type="entry name" value="PKS_DH_N"/>
</dbReference>
<dbReference type="CDD" id="cd05930">
    <property type="entry name" value="A_NRPS"/>
    <property type="match status" value="1"/>
</dbReference>
<dbReference type="SMART" id="SM00822">
    <property type="entry name" value="PKS_KR"/>
    <property type="match status" value="1"/>
</dbReference>
<evidence type="ECO:0000256" key="3">
    <source>
        <dbReference type="ARBA" id="ARBA00004792"/>
    </source>
</evidence>
<dbReference type="RefSeq" id="WP_163042106.1">
    <property type="nucleotide sequence ID" value="NZ_JAAAMJ010000001.1"/>
</dbReference>
<dbReference type="SUPFAM" id="SSF51735">
    <property type="entry name" value="NAD(P)-binding Rossmann-fold domains"/>
    <property type="match status" value="2"/>
</dbReference>
<dbReference type="Gene3D" id="3.40.50.1820">
    <property type="entry name" value="alpha/beta hydrolase"/>
    <property type="match status" value="1"/>
</dbReference>
<dbReference type="InterPro" id="IPR014031">
    <property type="entry name" value="Ketoacyl_synth_C"/>
</dbReference>
<dbReference type="GO" id="GO:0031177">
    <property type="term" value="F:phosphopantetheine binding"/>
    <property type="evidence" value="ECO:0007669"/>
    <property type="project" value="InterPro"/>
</dbReference>
<dbReference type="SMART" id="SM00823">
    <property type="entry name" value="PKS_PP"/>
    <property type="match status" value="4"/>
</dbReference>
<dbReference type="GO" id="GO:0005737">
    <property type="term" value="C:cytoplasm"/>
    <property type="evidence" value="ECO:0007669"/>
    <property type="project" value="UniProtKB-SubCell"/>
</dbReference>
<comment type="function">
    <text evidence="9">Involved in production of the polyketide antibiotic thailandamide.</text>
</comment>
<organism evidence="15 16">
    <name type="scientific">Aurantimonas aggregata</name>
    <dbReference type="NCBI Taxonomy" id="2047720"/>
    <lineage>
        <taxon>Bacteria</taxon>
        <taxon>Pseudomonadati</taxon>
        <taxon>Pseudomonadota</taxon>
        <taxon>Alphaproteobacteria</taxon>
        <taxon>Hyphomicrobiales</taxon>
        <taxon>Aurantimonadaceae</taxon>
        <taxon>Aurantimonas</taxon>
    </lineage>
</organism>
<dbReference type="InterPro" id="IPR032821">
    <property type="entry name" value="PKS_assoc"/>
</dbReference>
<feature type="region of interest" description="N-terminal hotdog fold" evidence="10">
    <location>
        <begin position="403"/>
        <end position="523"/>
    </location>
</feature>
<dbReference type="Gene3D" id="3.30.300.30">
    <property type="match status" value="1"/>
</dbReference>
<feature type="region of interest" description="C-terminal hotdog fold" evidence="10">
    <location>
        <begin position="538"/>
        <end position="678"/>
    </location>
</feature>
<dbReference type="FunFam" id="3.40.47.10:FF:000019">
    <property type="entry name" value="Polyketide synthase type I"/>
    <property type="match status" value="1"/>
</dbReference>
<gene>
    <name evidence="15" type="ORF">GTW51_01505</name>
</gene>
<feature type="domain" description="Carrier" evidence="12">
    <location>
        <begin position="1844"/>
        <end position="1920"/>
    </location>
</feature>
<dbReference type="SMART" id="SM01294">
    <property type="entry name" value="PKS_PP_betabranch"/>
    <property type="match status" value="1"/>
</dbReference>
<reference evidence="15 16" key="1">
    <citation type="submission" date="2020-01" db="EMBL/GenBank/DDBJ databases">
        <title>Genomes of bacteria type strains.</title>
        <authorList>
            <person name="Chen J."/>
            <person name="Zhu S."/>
            <person name="Chen J."/>
        </authorList>
    </citation>
    <scope>NUCLEOTIDE SEQUENCE [LARGE SCALE GENOMIC DNA]</scope>
    <source>
        <strain evidence="15 16">KCTC 52919</strain>
    </source>
</reference>
<feature type="region of interest" description="Disordered" evidence="11">
    <location>
        <begin position="774"/>
        <end position="799"/>
    </location>
</feature>
<dbReference type="PANTHER" id="PTHR43775:SF37">
    <property type="entry name" value="SI:DKEY-61P9.11"/>
    <property type="match status" value="1"/>
</dbReference>
<dbReference type="CDD" id="cd08953">
    <property type="entry name" value="KR_2_SDR_x"/>
    <property type="match status" value="1"/>
</dbReference>
<evidence type="ECO:0000259" key="14">
    <source>
        <dbReference type="PROSITE" id="PS52019"/>
    </source>
</evidence>
<dbReference type="Pfam" id="PF21089">
    <property type="entry name" value="PKS_DH_N"/>
    <property type="match status" value="1"/>
</dbReference>
<dbReference type="FunFam" id="3.40.50.980:FF:000001">
    <property type="entry name" value="Non-ribosomal peptide synthetase"/>
    <property type="match status" value="1"/>
</dbReference>
<dbReference type="InterPro" id="IPR014030">
    <property type="entry name" value="Ketoacyl_synth_N"/>
</dbReference>
<feature type="active site" description="Proton acceptor; for dehydratase activity" evidence="10">
    <location>
        <position position="435"/>
    </location>
</feature>
<dbReference type="InterPro" id="IPR009081">
    <property type="entry name" value="PP-bd_ACP"/>
</dbReference>
<dbReference type="GO" id="GO:0006633">
    <property type="term" value="P:fatty acid biosynthetic process"/>
    <property type="evidence" value="ECO:0007669"/>
    <property type="project" value="TreeGrafter"/>
</dbReference>
<dbReference type="PANTHER" id="PTHR43775">
    <property type="entry name" value="FATTY ACID SYNTHASE"/>
    <property type="match status" value="1"/>
</dbReference>
<dbReference type="InterPro" id="IPR042104">
    <property type="entry name" value="PKS_dehydratase_sf"/>
</dbReference>
<dbReference type="InterPro" id="IPR010071">
    <property type="entry name" value="AA_adenyl_dom"/>
</dbReference>
<evidence type="ECO:0000313" key="15">
    <source>
        <dbReference type="EMBL" id="NDV85371.1"/>
    </source>
</evidence>
<feature type="compositionally biased region" description="Low complexity" evidence="11">
    <location>
        <begin position="2504"/>
        <end position="2514"/>
    </location>
</feature>
<evidence type="ECO:0000256" key="9">
    <source>
        <dbReference type="ARBA" id="ARBA00054155"/>
    </source>
</evidence>
<evidence type="ECO:0000259" key="13">
    <source>
        <dbReference type="PROSITE" id="PS52004"/>
    </source>
</evidence>
<dbReference type="Gene3D" id="3.30.559.30">
    <property type="entry name" value="Nonribosomal peptide synthetase, condensation domain"/>
    <property type="match status" value="1"/>
</dbReference>
<dbReference type="Pfam" id="PF16197">
    <property type="entry name" value="KAsynt_C_assoc"/>
    <property type="match status" value="1"/>
</dbReference>
<dbReference type="InterPro" id="IPR045851">
    <property type="entry name" value="AMP-bd_C_sf"/>
</dbReference>
<dbReference type="Pfam" id="PF00501">
    <property type="entry name" value="AMP-binding"/>
    <property type="match status" value="1"/>
</dbReference>
<evidence type="ECO:0000259" key="12">
    <source>
        <dbReference type="PROSITE" id="PS50075"/>
    </source>
</evidence>
<dbReference type="Gene3D" id="3.10.129.110">
    <property type="entry name" value="Polyketide synthase dehydratase"/>
    <property type="match status" value="1"/>
</dbReference>
<keyword evidence="16" id="KW-1185">Reference proteome</keyword>
<sequence length="3958" mass="417460">MALVGGVNTMVTPEGHIAFAKAGMLAPDGRCKTFSPDADGYGRGEGVGMILVRRLSDAERDGDPILAIVRGTGINHGGHAQSLTAPNTRAQADLLRSVYARAGVDPRSVGYVEAHGTGTALGDPVEINALKSAFRSLPERDEGIAGVGCAIGAVKTNIGHLELAAGMAGVIKVLKQIEHRQIAPSLHCEALNPFIDLGDSPFEIVRGQRPWMPARDASGAALPLRAGVSSFGFGGVNAHVILEEYRQPAPLPVAAAPGAQPPAIVVLSSRDGERLKESAQNLLAVLDSGRIGNADLHDLAHTLQVGRAAMAERLAVVAASVAALQAQLGHFLAGESAADLHFGRAHVNADALSPGAKPADIARHWAGGGTVDWRAIDPAPRRRLRLPTYPFARDIYRIDGDGASKAATRATATPAAEASFTDTRLEADAFYLRDHRVQGSRILPGAMSLELVRRAAAGVDGVGTATLSGLTWRRPLELNSGTIDVRVETTATRTASSGFRLVARDDPQSDYVRGTVAATTPAEAPQTIDLESSKAACRRVHDPDWLYAAYAALGIAYGPSFRSVVGLWSGNGQVLAQLRLPTAEASGCYLHPAMLDAAFQAAMALFVDDDDAQLALPFGIERMEVYAPTTGAMWAHLRTVPSGAAIRKLDIDLADESGRLCVRIEGFSLRRLATLPEGRTLPGVAPETATPGRDVAETYFVGLVAHASGMDAAAISVSAPLEEYGIDSIMITRLTDRLEEDFGQLSRTLFFEHQTLGALIGHFRERHGARLASVAGAQPERVARSAPPQAASGSSRKISGSGEPIAIIGLAGRYPGARTLPEFWRNLAAGRDSVTEIPADRWDHRRFFDPQRQAGKTTSRWGGFVDGHDRFDPLFFNIAPRDAQFIDPQERLFLQCAWETLEDAGYTRDSIAPGAAGGGDVGVFVGVMYQEYQLYGPERSAQGQPMALTGSAASIANRVSYFCNFQGPSLAVDSMCSSSLTAIHLACDSLRAGSCAVALAGGVNLTLHPNKYLALAQGRFLSSTGRCESFGEGGDGYVPAEGVGAVLLKPLRQAEADGDRIHGVILGSALNHGGKTNGYTVPNPAAQAAVIAAAMARAGVRPGEVSYVEAHGTGTSLGDPIEIAALSQAYGGERAGSVAIGSVKSNIGHGESAAGIAGLTKLLLQMRHSQFAPSLHAETLNPNIAWDETPFRVQRELQPWEREAGGLPRIAGLSSFGAGGSNAHVILAEYRHADEPAAEPRPDIYPLSARSPERLQAAAESLLAALNDLNAADLPAVAHVLQEGREAFEERLAIVAGNKDELAEKLGGVLSGRETAGTVRGRARRVAGEDGHAPGPEAMAEAWVRGVAIDWAARRTGLRPRPVSLPTYPFATEHCWLPDAADAAPLPTPAAASRLGLPLLFAPVWQERPRRSAVLPPETSRLVILCGVDDASFHDASRARSVDIVRLQASAGSIDERYAFYAARLMELLQRLARDRPAAAVVQVVVPATGRDAPLEGLAGMLRCVSLEHPTIACQLVAVETGVDGLPTRLAEDAAHAAGDRDIRHLAGRRLVRSWREATPGDAAIASPWKHGGSYLLTGGAGGIGLHVAGAIAAAGGHVALWLTGRSPLDPGIRQRLEALEAAGATARYRRVDLLDEAAMSALLREIELADGRLAGVFHGAGISRDGRFLGKDAATLRAVLAPKVAGTRILDAAIGDRPLDFMLLFASAAGAVGNPGQADYGAANGFLDAFATARNAEVARGLRQGRTIAVDWPYWRDGGMQMPDRAIAAMAREVGARPLETGPALAALAAVLAMPDEQLLVLDGDHDRLRRLMRLADVAPPPAEAASAAPVVAGTVADPAGAADRRALVATILSCFSAVLGIAESRLSLDDTIDRFGVDSVSATQIVEAMEARLGPLPQTLLFEFPTIGRLADELLARQAAAVATTQELIVNANTPAVEGLPAGAFQDQEAASSRDIAIIAVAGRYPGADTIEAFGAALRAGRDGITEIPPDRTELLPRFSERKGEPGASYCRWGGFLSDVDRFDAAFFGYSPRAAALADPQERLFLQTAWHLLERAGHTRAHLAHHYEARVGVFVGAMYNQYPALAVDSDSRAMLALSSYSGIANRTSFFFDLQGPSIAVDSMCSAGLQAVHLACQSLRAGECRLAIAGGVNLSIHPAKYEALSRGGLVGSDAGSRPFSGGDGYLPAEGVGAVLLKPLRDARRDGERILGVIKGSLANHSGHSAGYAVPSVDAQVRLLDGAFRRAGIDKATIGYVEAAANGSSLGDAIELRALTRVFAEAAPASIALGSVKANIGHAEAASGLAQLTKVLLQFDQKSLFPSPGLGSASAADAFHGTPFTPQTELLPWAAPVTGGEPQPRRATVSAFGAGGSNVHLILEEGPIPPDSIAEALGPRLFPVSARTDAHLAELRLLLADHLAATPGLSMGALSRTLIEGREAFDCRIDIVATDQVELARKLADQGHRESPETLATAFVEEAALPAMLVLPGYPFARERHWLPGAAPEQAGAGASAALPPPAASPPAAEPGETPLRLISRTLAAELGLAIEAIQPDDRFDALGVDSMIRMRLIYAVEATSGLIVDHRTLATHQTPRALAAFVEGEELPLPVATVPRAPDRGNGRAFACPLGESQKGLWVLQRLVPERGDYNVPLAFTVRSVDASALDAALAWLTQEHPLLACRIVDDGKDVALAARSDAVRVRAVAMPKEVEAAEFLRQRVLAPFDLGQGVFRAEHVSGGRLAMGESVVLLVAHHIVTDGLSSALIAQRFWAAYDHFATGAALPEPELGADYADFVAWETAFAASAEGQAQKAYWLDRLAGPLPQLRLPSQAIACPQATADGRVLECRLPPAMTERLREAAARLGCGAAAFYLGAFATLLYRYTGETDLVVGVPTLRRPSRRFASTVGYCANMIALRLALDPARPFADLAASVQGALAEGLDNADYPFAAIARERGGTATGEPPYQVTFAYQNFGSEAGDMSPFARGGVSHMAHIRQIGDTALGLEVQDDASGALLVVTYDGNRFSDGIVEAMVAHLRRILEVAIAPVAPAPSVLPMLTPPEINRSLHHWSRSGALPAAAPPIHEQIFAQAERTPAAIAMAAGPTRLSYRQLVARVRQIARLLRRQGVGPGDAVAVLLPREPDMVAALVAVMSIGAVWVPVDPTYPDARVLIILRDIGAVLVLCRGSTAERVRELEGEPFPVVDLDRARPGLLERFARPVAVTVGPSDPAYVIYTSGSTGTPKGVVVSHGALSEHCQVIARQYELTAGDGVLQFASSAVDTAIEQILPTLAAGARLVLRPDQLPTSESFRAFLAEAQVTVADLPPVYLQELLASWERSGADLEALKLRLLIVGGETLAPEVVALWARGPLARRRLLNAYGPTEATVTALVHEVRAGEQLIPIGRPLPGTEIYILDPDGNMVPDGIVGELHIGGRRLAAGYHGRADLTDRAFRVHRLGDRSVRLYRTGDLACFRPRSGGVVEFHGRADAQVKVRGFRVELGEIEAAIGGASGCQEVAVLAERSLSGDASLTAYVGACASDFDEPGVRQLLSQRLPAHMVPSVIVRLDRLPTTTSGKIDRAALRNVARPDVASAAPRAPRDALEMQIMAIWIDVLGLDPQAAAIGIDDDFASVGGNSLLAVRLLGRLENALGSAVSVADLAHACTIADQARLLRQRGYRERARAPVDVEAPPSLSARAPQIVLLQHPTDGGYDAKTPLFLIHAIAGTLTCYQTLVAELNTTRPVYGIRAVGLESGEACDGRSIEDLAASYCDQIRAVQPRGPYRLCGWSFGGVVAYEMARQLQQAGEAVAFLGLIDSYTPDELAGPTGSAGDDGVGLRARNFLRDLFGIGVAPAPGQDVVDFVMGLPQLSMVLPGASADDIRRLFAVFCVHYEAFAAYRPGTSDTSITLVRCEGTSGGIGGWRGVARSLTLHRVAGDHYGVLVGSGLAEWLPILRAALDGRDD</sequence>
<feature type="compositionally biased region" description="Pro residues" evidence="11">
    <location>
        <begin position="2515"/>
        <end position="2525"/>
    </location>
</feature>
<dbReference type="InterPro" id="IPR016039">
    <property type="entry name" value="Thiolase-like"/>
</dbReference>
<dbReference type="Pfam" id="PF00550">
    <property type="entry name" value="PP-binding"/>
    <property type="match status" value="4"/>
</dbReference>
<dbReference type="PROSITE" id="PS52019">
    <property type="entry name" value="PKS_MFAS_DH"/>
    <property type="match status" value="1"/>
</dbReference>
<comment type="pathway">
    <text evidence="3">Antibiotic biosynthesis.</text>
</comment>
<dbReference type="SMART" id="SM00826">
    <property type="entry name" value="PKS_DH"/>
    <property type="match status" value="1"/>
</dbReference>
<dbReference type="Pfam" id="PF00109">
    <property type="entry name" value="ketoacyl-synt"/>
    <property type="match status" value="3"/>
</dbReference>
<dbReference type="SUPFAM" id="SSF53474">
    <property type="entry name" value="alpha/beta-Hydrolases"/>
    <property type="match status" value="1"/>
</dbReference>
<dbReference type="InterPro" id="IPR000873">
    <property type="entry name" value="AMP-dep_synth/lig_dom"/>
</dbReference>
<comment type="cofactor">
    <cofactor evidence="1">
        <name>pantetheine 4'-phosphate</name>
        <dbReference type="ChEBI" id="CHEBI:47942"/>
    </cofactor>
</comment>
<dbReference type="InterPro" id="IPR049900">
    <property type="entry name" value="PKS_mFAS_DH"/>
</dbReference>
<dbReference type="SMART" id="SM00825">
    <property type="entry name" value="PKS_KS"/>
    <property type="match status" value="3"/>
</dbReference>
<dbReference type="PROSITE" id="PS52004">
    <property type="entry name" value="KS3_2"/>
    <property type="match status" value="3"/>
</dbReference>
<dbReference type="PROSITE" id="PS00455">
    <property type="entry name" value="AMP_BINDING"/>
    <property type="match status" value="1"/>
</dbReference>
<evidence type="ECO:0000256" key="1">
    <source>
        <dbReference type="ARBA" id="ARBA00001957"/>
    </source>
</evidence>
<dbReference type="InterPro" id="IPR020845">
    <property type="entry name" value="AMP-binding_CS"/>
</dbReference>
<dbReference type="Pfam" id="PF22621">
    <property type="entry name" value="CurL-like_PKS_C"/>
    <property type="match status" value="1"/>
</dbReference>
<evidence type="ECO:0000256" key="10">
    <source>
        <dbReference type="PROSITE-ProRule" id="PRU01363"/>
    </source>
</evidence>
<feature type="domain" description="PKS/mFAS DH" evidence="14">
    <location>
        <begin position="403"/>
        <end position="678"/>
    </location>
</feature>
<proteinExistence type="predicted"/>
<feature type="domain" description="Carrier" evidence="12">
    <location>
        <begin position="3593"/>
        <end position="3672"/>
    </location>
</feature>
<feature type="domain" description="Ketosynthase family 3 (KS3)" evidence="13">
    <location>
        <begin position="1"/>
        <end position="244"/>
    </location>
</feature>
<dbReference type="Gene3D" id="1.10.1240.100">
    <property type="match status" value="2"/>
</dbReference>
<comment type="caution">
    <text evidence="15">The sequence shown here is derived from an EMBL/GenBank/DDBJ whole genome shotgun (WGS) entry which is preliminary data.</text>
</comment>
<dbReference type="InterPro" id="IPR036736">
    <property type="entry name" value="ACP-like_sf"/>
</dbReference>
<keyword evidence="6" id="KW-0597">Phosphoprotein</keyword>
<dbReference type="SUPFAM" id="SSF56801">
    <property type="entry name" value="Acetyl-CoA synthetase-like"/>
    <property type="match status" value="1"/>
</dbReference>
<dbReference type="GO" id="GO:0044550">
    <property type="term" value="P:secondary metabolite biosynthetic process"/>
    <property type="evidence" value="ECO:0007669"/>
    <property type="project" value="UniProtKB-ARBA"/>
</dbReference>
<keyword evidence="4" id="KW-0596">Phosphopantetheine</keyword>
<dbReference type="Pfam" id="PF14765">
    <property type="entry name" value="PS-DH"/>
    <property type="match status" value="1"/>
</dbReference>
<dbReference type="InterPro" id="IPR020806">
    <property type="entry name" value="PKS_PP-bd"/>
</dbReference>
<feature type="domain" description="Ketosynthase family 3 (KS3)" evidence="13">
    <location>
        <begin position="1955"/>
        <end position="2381"/>
    </location>
</feature>
<keyword evidence="5" id="KW-0963">Cytoplasm</keyword>
<dbReference type="InterPro" id="IPR013968">
    <property type="entry name" value="PKS_KR"/>
</dbReference>
<dbReference type="Gene3D" id="3.30.559.10">
    <property type="entry name" value="Chloramphenicol acetyltransferase-like domain"/>
    <property type="match status" value="1"/>
</dbReference>
<dbReference type="InterPro" id="IPR023213">
    <property type="entry name" value="CAT-like_dom_sf"/>
</dbReference>
<comment type="subcellular location">
    <subcellularLocation>
        <location evidence="2">Cytoplasm</location>
    </subcellularLocation>
</comment>
<dbReference type="InterPro" id="IPR050091">
    <property type="entry name" value="PKS_NRPS_Biosynth_Enz"/>
</dbReference>
<dbReference type="InterPro" id="IPR054514">
    <property type="entry name" value="RhiE-like_linker"/>
</dbReference>
<dbReference type="Pfam" id="PF08659">
    <property type="entry name" value="KR"/>
    <property type="match status" value="1"/>
</dbReference>